<keyword evidence="3 5" id="KW-0949">S-adenosyl-L-methionine</keyword>
<dbReference type="InterPro" id="IPR035926">
    <property type="entry name" value="NusB-like_sf"/>
</dbReference>
<evidence type="ECO:0000313" key="7">
    <source>
        <dbReference type="EMBL" id="AFX98579.1"/>
    </source>
</evidence>
<feature type="binding site" evidence="5">
    <location>
        <position position="292"/>
    </location>
    <ligand>
        <name>S-adenosyl-L-methionine</name>
        <dbReference type="ChEBI" id="CHEBI:59789"/>
    </ligand>
</feature>
<keyword evidence="8" id="KW-1185">Reference proteome</keyword>
<dbReference type="HOGENOM" id="CLU_005316_0_4_5"/>
<dbReference type="InterPro" id="IPR049560">
    <property type="entry name" value="MeTrfase_RsmB-F_NOP2_cat"/>
</dbReference>
<dbReference type="GO" id="GO:0001510">
    <property type="term" value="P:RNA methylation"/>
    <property type="evidence" value="ECO:0007669"/>
    <property type="project" value="InterPro"/>
</dbReference>
<dbReference type="CDD" id="cd02440">
    <property type="entry name" value="AdoMet_MTases"/>
    <property type="match status" value="1"/>
</dbReference>
<evidence type="ECO:0000259" key="6">
    <source>
        <dbReference type="PROSITE" id="PS51686"/>
    </source>
</evidence>
<dbReference type="EMBL" id="CP003539">
    <property type="protein sequence ID" value="AFX98579.1"/>
    <property type="molecule type" value="Genomic_DNA"/>
</dbReference>
<reference evidence="7 8" key="1">
    <citation type="journal article" date="2012" name="Proc. Natl. Acad. Sci. U.S.A.">
        <title>Genome streamlining and chemical defense in a coral reef symbiosis.</title>
        <authorList>
            <person name="Kwan J.C."/>
            <person name="Donia M.S."/>
            <person name="Han A.W."/>
            <person name="Hirose E."/>
            <person name="Haygood M.G."/>
            <person name="Schmidt E.W."/>
        </authorList>
    </citation>
    <scope>NUCLEOTIDE SEQUENCE [LARGE SCALE GENOMIC DNA]</scope>
    <source>
        <strain evidence="7 8">L2</strain>
    </source>
</reference>
<evidence type="ECO:0000256" key="5">
    <source>
        <dbReference type="PROSITE-ProRule" id="PRU01023"/>
    </source>
</evidence>
<feature type="active site" description="Nucleophile" evidence="5">
    <location>
        <position position="387"/>
    </location>
</feature>
<dbReference type="PANTHER" id="PTHR22807">
    <property type="entry name" value="NOP2 YEAST -RELATED NOL1/NOP2/FMU SUN DOMAIN-CONTAINING"/>
    <property type="match status" value="1"/>
</dbReference>
<feature type="binding site" evidence="5">
    <location>
        <position position="318"/>
    </location>
    <ligand>
        <name>S-adenosyl-L-methionine</name>
        <dbReference type="ChEBI" id="CHEBI:59789"/>
    </ligand>
</feature>
<keyword evidence="2 5" id="KW-0808">Transferase</keyword>
<dbReference type="GO" id="GO:0006355">
    <property type="term" value="P:regulation of DNA-templated transcription"/>
    <property type="evidence" value="ECO:0007669"/>
    <property type="project" value="InterPro"/>
</dbReference>
<evidence type="ECO:0000313" key="8">
    <source>
        <dbReference type="Proteomes" id="UP000010077"/>
    </source>
</evidence>
<evidence type="ECO:0000256" key="3">
    <source>
        <dbReference type="ARBA" id="ARBA00022691"/>
    </source>
</evidence>
<keyword evidence="1 5" id="KW-0489">Methyltransferase</keyword>
<dbReference type="PATRIC" id="fig|1193729.4.peg.217"/>
<dbReference type="PRINTS" id="PR02008">
    <property type="entry name" value="RCMTFAMILY"/>
</dbReference>
<feature type="binding site" evidence="5">
    <location>
        <begin position="271"/>
        <end position="277"/>
    </location>
    <ligand>
        <name>S-adenosyl-L-methionine</name>
        <dbReference type="ChEBI" id="CHEBI:59789"/>
    </ligand>
</feature>
<keyword evidence="4 5" id="KW-0694">RNA-binding</keyword>
<gene>
    <name evidence="7" type="primary">sun</name>
    <name evidence="7" type="ORF">A1OE_384</name>
</gene>
<dbReference type="InterPro" id="IPR001678">
    <property type="entry name" value="MeTrfase_RsmB-F_NOP2_dom"/>
</dbReference>
<comment type="similarity">
    <text evidence="5">Belongs to the class I-like SAM-binding methyltransferase superfamily. RsmB/NOP family.</text>
</comment>
<dbReference type="AlphaFoldDB" id="K7YPT1"/>
<dbReference type="STRING" id="1193729.A1OE_384"/>
<dbReference type="GO" id="GO:0008173">
    <property type="term" value="F:RNA methyltransferase activity"/>
    <property type="evidence" value="ECO:0007669"/>
    <property type="project" value="InterPro"/>
</dbReference>
<organism evidence="7 8">
    <name type="scientific">Candidatus Endolissoclinum faulkneri L2</name>
    <dbReference type="NCBI Taxonomy" id="1193729"/>
    <lineage>
        <taxon>Bacteria</taxon>
        <taxon>Pseudomonadati</taxon>
        <taxon>Pseudomonadota</taxon>
        <taxon>Alphaproteobacteria</taxon>
        <taxon>Rhodospirillales</taxon>
        <taxon>Rhodospirillaceae</taxon>
        <taxon>Candidatus Endolissoclinum</taxon>
    </lineage>
</organism>
<dbReference type="InterPro" id="IPR006027">
    <property type="entry name" value="NusB_RsmB_TIM44"/>
</dbReference>
<dbReference type="SUPFAM" id="SSF48013">
    <property type="entry name" value="NusB-like"/>
    <property type="match status" value="1"/>
</dbReference>
<dbReference type="Pfam" id="PF01189">
    <property type="entry name" value="Methyltr_RsmB-F"/>
    <property type="match status" value="1"/>
</dbReference>
<evidence type="ECO:0000256" key="4">
    <source>
        <dbReference type="ARBA" id="ARBA00022884"/>
    </source>
</evidence>
<dbReference type="KEGG" id="thal:A1OE_384"/>
<dbReference type="InterPro" id="IPR029063">
    <property type="entry name" value="SAM-dependent_MTases_sf"/>
</dbReference>
<dbReference type="EC" id="2.1.1.-" evidence="7"/>
<dbReference type="Gene3D" id="1.10.940.10">
    <property type="entry name" value="NusB-like"/>
    <property type="match status" value="1"/>
</dbReference>
<dbReference type="PANTHER" id="PTHR22807:SF61">
    <property type="entry name" value="NOL1_NOP2_SUN FAMILY PROTEIN _ ANTITERMINATION NUSB DOMAIN-CONTAINING PROTEIN"/>
    <property type="match status" value="1"/>
</dbReference>
<evidence type="ECO:0000256" key="2">
    <source>
        <dbReference type="ARBA" id="ARBA00022679"/>
    </source>
</evidence>
<proteinExistence type="inferred from homology"/>
<dbReference type="Pfam" id="PF01029">
    <property type="entry name" value="NusB"/>
    <property type="match status" value="1"/>
</dbReference>
<dbReference type="eggNOG" id="COG0144">
    <property type="taxonomic scope" value="Bacteria"/>
</dbReference>
<dbReference type="InterPro" id="IPR023267">
    <property type="entry name" value="RCMT"/>
</dbReference>
<dbReference type="Gene3D" id="3.40.50.150">
    <property type="entry name" value="Vaccinia Virus protein VP39"/>
    <property type="match status" value="1"/>
</dbReference>
<protein>
    <submittedName>
        <fullName evidence="7">Ribosomal RNA small subunit methyltransferase B</fullName>
        <ecNumber evidence="7">2.1.1.-</ecNumber>
    </submittedName>
</protein>
<dbReference type="SUPFAM" id="SSF53335">
    <property type="entry name" value="S-adenosyl-L-methionine-dependent methyltransferases"/>
    <property type="match status" value="1"/>
</dbReference>
<dbReference type="PROSITE" id="PS51686">
    <property type="entry name" value="SAM_MT_RSMB_NOP"/>
    <property type="match status" value="1"/>
</dbReference>
<evidence type="ECO:0000256" key="1">
    <source>
        <dbReference type="ARBA" id="ARBA00022603"/>
    </source>
</evidence>
<feature type="domain" description="SAM-dependent MTase RsmB/NOP-type" evidence="6">
    <location>
        <begin position="162"/>
        <end position="455"/>
    </location>
</feature>
<name>K7YPT1_9PROT</name>
<accession>K7YPT1</accession>
<dbReference type="Proteomes" id="UP000010077">
    <property type="component" value="Chromosome"/>
</dbReference>
<dbReference type="eggNOG" id="COG0781">
    <property type="taxonomic scope" value="Bacteria"/>
</dbReference>
<feature type="binding site" evidence="5">
    <location>
        <position position="334"/>
    </location>
    <ligand>
        <name>S-adenosyl-L-methionine</name>
        <dbReference type="ChEBI" id="CHEBI:59789"/>
    </ligand>
</feature>
<sequence>MLHYPKKILYKRLTMIKEYTDGVCSTITEVSAPRRIAFDLLRAVIIKKMRLSDALIDHSGNAKLSDRDRNFARSLVANSLRRLGHIDQVINICLTRPLPMKASIVRDVLRIAATELLLLNIPPYATIHSAVNLVRSQGEDKFAKLTNAVLRRIDRDGRSVINTLPAFHALPKWLTKNLRQTYGDDIAIAIAIAMQQQPMLLDITVNTDHAYWARTLKAKILPTGTLRRQMNGRIDRLIGFAEGAWWVQNAAAAIPVQLLGNVSGKTVVDLCAAPGGKTAQLAARLANVIAVDQAPQRVKQIKNNLDRLQLTAKCIIADATKWQPQFPIDSLLLDAPCSATGLIRRHPDIPWLKNERDVTKMAAIQDQLLNAAFSMVRPGGMIIFSTCSLLREEGSKRIEALFSRNPYVTRKPITANEIGGLSELLNEDGDLLTRPDHLANYGGIDGFYACRLIKNKNFNRIL</sequence>
<dbReference type="GO" id="GO:0003723">
    <property type="term" value="F:RNA binding"/>
    <property type="evidence" value="ECO:0007669"/>
    <property type="project" value="UniProtKB-UniRule"/>
</dbReference>